<feature type="coiled-coil region" evidence="10">
    <location>
        <begin position="529"/>
        <end position="580"/>
    </location>
</feature>
<dbReference type="InterPro" id="IPR003599">
    <property type="entry name" value="Ig_sub"/>
</dbReference>
<keyword evidence="14" id="KW-1185">Reference proteome</keyword>
<dbReference type="GO" id="GO:0042110">
    <property type="term" value="P:T cell activation"/>
    <property type="evidence" value="ECO:0007669"/>
    <property type="project" value="UniProtKB-ARBA"/>
</dbReference>
<dbReference type="Pfam" id="PF22705">
    <property type="entry name" value="C2-set_3"/>
    <property type="match status" value="1"/>
</dbReference>
<reference evidence="13" key="2">
    <citation type="submission" date="2025-09" db="UniProtKB">
        <authorList>
            <consortium name="Ensembl"/>
        </authorList>
    </citation>
    <scope>IDENTIFICATION</scope>
</reference>
<dbReference type="Gene3D" id="2.60.40.10">
    <property type="entry name" value="Immunoglobulins"/>
    <property type="match status" value="3"/>
</dbReference>
<evidence type="ECO:0000256" key="8">
    <source>
        <dbReference type="ARBA" id="ARBA00023319"/>
    </source>
</evidence>
<proteinExistence type="inferred from homology"/>
<gene>
    <name evidence="13" type="primary">LOC127360693</name>
</gene>
<evidence type="ECO:0000256" key="10">
    <source>
        <dbReference type="SAM" id="Coils"/>
    </source>
</evidence>
<name>A0A8C4DRW8_DICLA</name>
<keyword evidence="6" id="KW-1015">Disulfide bond</keyword>
<dbReference type="GO" id="GO:0050863">
    <property type="term" value="P:regulation of T cell activation"/>
    <property type="evidence" value="ECO:0007669"/>
    <property type="project" value="UniProtKB-ARBA"/>
</dbReference>
<dbReference type="InterPro" id="IPR013783">
    <property type="entry name" value="Ig-like_fold"/>
</dbReference>
<reference evidence="13" key="1">
    <citation type="submission" date="2025-08" db="UniProtKB">
        <authorList>
            <consortium name="Ensembl"/>
        </authorList>
    </citation>
    <scope>IDENTIFICATION</scope>
</reference>
<keyword evidence="8" id="KW-0393">Immunoglobulin domain</keyword>
<dbReference type="GO" id="GO:0009897">
    <property type="term" value="C:external side of plasma membrane"/>
    <property type="evidence" value="ECO:0007669"/>
    <property type="project" value="TreeGrafter"/>
</dbReference>
<keyword evidence="2 11" id="KW-0812">Transmembrane</keyword>
<evidence type="ECO:0000256" key="3">
    <source>
        <dbReference type="ARBA" id="ARBA00022729"/>
    </source>
</evidence>
<dbReference type="AlphaFoldDB" id="A0A8C4DRW8"/>
<organism evidence="13 14">
    <name type="scientific">Dicentrarchus labrax</name>
    <name type="common">European seabass</name>
    <name type="synonym">Morone labrax</name>
    <dbReference type="NCBI Taxonomy" id="13489"/>
    <lineage>
        <taxon>Eukaryota</taxon>
        <taxon>Metazoa</taxon>
        <taxon>Chordata</taxon>
        <taxon>Craniata</taxon>
        <taxon>Vertebrata</taxon>
        <taxon>Euteleostomi</taxon>
        <taxon>Actinopterygii</taxon>
        <taxon>Neopterygii</taxon>
        <taxon>Teleostei</taxon>
        <taxon>Neoteleostei</taxon>
        <taxon>Acanthomorphata</taxon>
        <taxon>Eupercaria</taxon>
        <taxon>Moronidae</taxon>
        <taxon>Dicentrarchus</taxon>
    </lineage>
</organism>
<dbReference type="SUPFAM" id="SSF48726">
    <property type="entry name" value="Immunoglobulin"/>
    <property type="match status" value="3"/>
</dbReference>
<dbReference type="SMART" id="SM00406">
    <property type="entry name" value="IGv"/>
    <property type="match status" value="2"/>
</dbReference>
<dbReference type="InterPro" id="IPR013106">
    <property type="entry name" value="Ig_V-set"/>
</dbReference>
<evidence type="ECO:0000256" key="2">
    <source>
        <dbReference type="ARBA" id="ARBA00022692"/>
    </source>
</evidence>
<feature type="coiled-coil region" evidence="10">
    <location>
        <begin position="436"/>
        <end position="470"/>
    </location>
</feature>
<feature type="domain" description="Ig-like" evidence="12">
    <location>
        <begin position="271"/>
        <end position="357"/>
    </location>
</feature>
<evidence type="ECO:0000256" key="1">
    <source>
        <dbReference type="ARBA" id="ARBA00004370"/>
    </source>
</evidence>
<evidence type="ECO:0000256" key="5">
    <source>
        <dbReference type="ARBA" id="ARBA00023136"/>
    </source>
</evidence>
<dbReference type="Proteomes" id="UP000694389">
    <property type="component" value="Unassembled WGS sequence"/>
</dbReference>
<evidence type="ECO:0000256" key="7">
    <source>
        <dbReference type="ARBA" id="ARBA00023180"/>
    </source>
</evidence>
<dbReference type="InterPro" id="IPR050504">
    <property type="entry name" value="IgSF_BTN/MOG"/>
</dbReference>
<dbReference type="GeneTree" id="ENSGT01050000244843"/>
<dbReference type="PANTHER" id="PTHR24100:SF151">
    <property type="entry name" value="ICOS LIGAND"/>
    <property type="match status" value="1"/>
</dbReference>
<dbReference type="PANTHER" id="PTHR24100">
    <property type="entry name" value="BUTYROPHILIN"/>
    <property type="match status" value="1"/>
</dbReference>
<evidence type="ECO:0000313" key="13">
    <source>
        <dbReference type="Ensembl" id="ENSDLAP00005007939.2"/>
    </source>
</evidence>
<dbReference type="Pfam" id="PF07686">
    <property type="entry name" value="V-set"/>
    <property type="match status" value="2"/>
</dbReference>
<sequence>MMPLLKDGLSFKPLLSSFTDVVFHHSVFILLLTQCCAGQSQVVGPSQPILATVGDDIILPCRLDPAADASDMTVEWSRSDLDPRFVHVWRDGVELENKKHPSYKGRTSVSINNLRHGDISLKLSKVKLSDDGKYKCFIPTLGTESTVDLVVGESRVIGPPQPIAAIVGDDIILPCRLEPAVEAVSMAIEWSRIDLYPGLVHVRRVGQNLLGVQNPAYEGRTSVSTNKLKLGDFSLKLSGVKLSDAGTYKCLIPGLNKNAFVHLVVGAAALPAIVGIDRARTGLVLQCESKGWYPEPEVVWLDGEGNLLSAGPTETVRGPDDLYTVSSRVTVEKRHSNNFICRVQQKNINQTRETHIYVPEDLFIVPFSSAVRIGINFAVCFLCVLVLVFAVWKLRHPKIRNNMSEDEAEPGEKKITHNSDGELQVLIEGERDGEQHMTEEKKNECLEKKKKKLSEALQRNEEECKDVVQAVDSLTEYKEALDKHKSELNLLSGCMNKQLVLVKRLLKEAYTEEKKTNFMNMIEDLGKRIEATKNLLEVTKKLLQKTEKEIGQKTERKRELELLKEQINKYLQENQRAEIQVEPQTEQPEREEW</sequence>
<dbReference type="SMART" id="SM00409">
    <property type="entry name" value="IG"/>
    <property type="match status" value="2"/>
</dbReference>
<evidence type="ECO:0000256" key="4">
    <source>
        <dbReference type="ARBA" id="ARBA00022989"/>
    </source>
</evidence>
<evidence type="ECO:0000313" key="14">
    <source>
        <dbReference type="Proteomes" id="UP000694389"/>
    </source>
</evidence>
<keyword evidence="7" id="KW-0325">Glycoprotein</keyword>
<evidence type="ECO:0000256" key="6">
    <source>
        <dbReference type="ARBA" id="ARBA00023157"/>
    </source>
</evidence>
<dbReference type="Ensembl" id="ENSDLAT00005008675.2">
    <property type="protein sequence ID" value="ENSDLAP00005007939.2"/>
    <property type="gene ID" value="ENSDLAG00005013751.2"/>
</dbReference>
<keyword evidence="5 11" id="KW-0472">Membrane</keyword>
<dbReference type="GO" id="GO:1903037">
    <property type="term" value="P:regulation of leukocyte cell-cell adhesion"/>
    <property type="evidence" value="ECO:0007669"/>
    <property type="project" value="UniProtKB-ARBA"/>
</dbReference>
<protein>
    <recommendedName>
        <fullName evidence="12">Ig-like domain-containing protein</fullName>
    </recommendedName>
</protein>
<dbReference type="FunFam" id="2.60.40.10:FF:000142">
    <property type="entry name" value="V-set domain-containing T-cell activation inhibitor 1"/>
    <property type="match status" value="2"/>
</dbReference>
<dbReference type="InterPro" id="IPR007110">
    <property type="entry name" value="Ig-like_dom"/>
</dbReference>
<comment type="similarity">
    <text evidence="9">Belongs to the SKINT family.</text>
</comment>
<comment type="subcellular location">
    <subcellularLocation>
        <location evidence="1">Membrane</location>
    </subcellularLocation>
</comment>
<accession>A0A8C4DRW8</accession>
<keyword evidence="3" id="KW-0732">Signal</keyword>
<dbReference type="GO" id="GO:0001817">
    <property type="term" value="P:regulation of cytokine production"/>
    <property type="evidence" value="ECO:0007669"/>
    <property type="project" value="TreeGrafter"/>
</dbReference>
<evidence type="ECO:0000256" key="11">
    <source>
        <dbReference type="SAM" id="Phobius"/>
    </source>
</evidence>
<keyword evidence="10" id="KW-0175">Coiled coil</keyword>
<feature type="transmembrane region" description="Helical" evidence="11">
    <location>
        <begin position="373"/>
        <end position="394"/>
    </location>
</feature>
<feature type="domain" description="Ig-like" evidence="12">
    <location>
        <begin position="168"/>
        <end position="252"/>
    </location>
</feature>
<evidence type="ECO:0000259" key="12">
    <source>
        <dbReference type="PROSITE" id="PS50835"/>
    </source>
</evidence>
<dbReference type="GO" id="GO:0005102">
    <property type="term" value="F:signaling receptor binding"/>
    <property type="evidence" value="ECO:0007669"/>
    <property type="project" value="TreeGrafter"/>
</dbReference>
<dbReference type="InterPro" id="IPR053896">
    <property type="entry name" value="BTN3A2-like_Ig-C"/>
</dbReference>
<feature type="domain" description="Ig-like" evidence="12">
    <location>
        <begin position="54"/>
        <end position="148"/>
    </location>
</feature>
<keyword evidence="4 11" id="KW-1133">Transmembrane helix</keyword>
<dbReference type="PROSITE" id="PS50835">
    <property type="entry name" value="IG_LIKE"/>
    <property type="match status" value="3"/>
</dbReference>
<evidence type="ECO:0000256" key="9">
    <source>
        <dbReference type="ARBA" id="ARBA00038221"/>
    </source>
</evidence>
<dbReference type="GO" id="GO:0050852">
    <property type="term" value="P:T cell receptor signaling pathway"/>
    <property type="evidence" value="ECO:0007669"/>
    <property type="project" value="TreeGrafter"/>
</dbReference>
<dbReference type="FunFam" id="2.60.40.10:FF:000088">
    <property type="entry name" value="Butyrophilin subfamily 1 member A1"/>
    <property type="match status" value="1"/>
</dbReference>
<dbReference type="InterPro" id="IPR036179">
    <property type="entry name" value="Ig-like_dom_sf"/>
</dbReference>